<dbReference type="AlphaFoldDB" id="H0FW14"/>
<dbReference type="RefSeq" id="WP_003526928.1">
    <property type="nucleotide sequence ID" value="NZ_AGVV01000009.1"/>
</dbReference>
<name>H0FW14_RHIML</name>
<protein>
    <submittedName>
        <fullName evidence="1">Uncharacterized protein</fullName>
    </submittedName>
</protein>
<dbReference type="EMBL" id="AGVV01000009">
    <property type="protein sequence ID" value="EHK78650.1"/>
    <property type="molecule type" value="Genomic_DNA"/>
</dbReference>
<sequence>LFIIMAHRTEFLTVPLKAETTTLWLTDSNSTYAASRDAQGRLVDGSWRPVPQRDASDRASITIDNHLTILNPYELKRTPEDFEIAVRSLARRVEAEGHSGVLSYRFSVNASERTARGVINYKSPDSWIVHHDIAMSWPDRAACGGDADGSYLLGPLTSEIQAWIESSSLRECDERLGGGTFRHLGWQPVPRNAIF</sequence>
<evidence type="ECO:0000313" key="1">
    <source>
        <dbReference type="EMBL" id="EHK78650.1"/>
    </source>
</evidence>
<feature type="non-terminal residue" evidence="1">
    <location>
        <position position="1"/>
    </location>
</feature>
<accession>H0FW14</accession>
<dbReference type="PATRIC" id="fig|1107881.3.peg.1377"/>
<reference evidence="1 2" key="1">
    <citation type="journal article" date="2012" name="J. Bacteriol.">
        <title>Draft Genome Sequence of Sinorhizobium meliloti CCNWSX0020, a Nitrogen-Fixing Symbiont with Copper Tolerance Capability Isolated from Lead-Zinc Mine Tailings.</title>
        <authorList>
            <person name="Li Z."/>
            <person name="Ma Z."/>
            <person name="Hao X."/>
            <person name="Wei G."/>
        </authorList>
    </citation>
    <scope>NUCLEOTIDE SEQUENCE [LARGE SCALE GENOMIC DNA]</scope>
    <source>
        <strain evidence="1 2">CCNWSX0020</strain>
    </source>
</reference>
<evidence type="ECO:0000313" key="2">
    <source>
        <dbReference type="Proteomes" id="UP000004038"/>
    </source>
</evidence>
<organism evidence="1 2">
    <name type="scientific">Sinorhizobium meliloti CCNWSX0020</name>
    <dbReference type="NCBI Taxonomy" id="1107881"/>
    <lineage>
        <taxon>Bacteria</taxon>
        <taxon>Pseudomonadati</taxon>
        <taxon>Pseudomonadota</taxon>
        <taxon>Alphaproteobacteria</taxon>
        <taxon>Hyphomicrobiales</taxon>
        <taxon>Rhizobiaceae</taxon>
        <taxon>Sinorhizobium/Ensifer group</taxon>
        <taxon>Sinorhizobium</taxon>
    </lineage>
</organism>
<gene>
    <name evidence="1" type="ORF">SM0020_06872</name>
</gene>
<proteinExistence type="predicted"/>
<dbReference type="Proteomes" id="UP000004038">
    <property type="component" value="Unassembled WGS sequence"/>
</dbReference>